<dbReference type="PANTHER" id="PTHR42996">
    <property type="entry name" value="PHOSPHATE-BINDING PROTEIN PSTS"/>
    <property type="match status" value="1"/>
</dbReference>
<dbReference type="InterPro" id="IPR050962">
    <property type="entry name" value="Phosphate-bind_PstS"/>
</dbReference>
<dbReference type="InterPro" id="IPR005673">
    <property type="entry name" value="ABC_phos-bd_PstS"/>
</dbReference>
<evidence type="ECO:0000256" key="6">
    <source>
        <dbReference type="PIRNR" id="PIRNR002756"/>
    </source>
</evidence>
<evidence type="ECO:0000259" key="9">
    <source>
        <dbReference type="Pfam" id="PF12849"/>
    </source>
</evidence>
<evidence type="ECO:0000313" key="10">
    <source>
        <dbReference type="EMBL" id="QDU62078.1"/>
    </source>
</evidence>
<dbReference type="NCBIfam" id="TIGR00975">
    <property type="entry name" value="3a0107s03"/>
    <property type="match status" value="1"/>
</dbReference>
<sequence precursor="true">MKAGRLLRNAIALAAVVCCSCSQSGPQENGNTYQGTGGTFPAPIYDRWFDEFNDLRPEVLVSYQALGSGAGIEQFMNQMVNFGGSDAPMSDEQMAKVPRGVQLLPVTAGNVSLAYNVPGVGEGLKLSREVYAGIYNGGVTHWNDERIEKDNPDVELPDLRIIPVYRADDSGTTYAFSNHLSAVDPQWAKEVGRGLSVDWPVVGIGGRGNGEVAGLIQRNTGAIGYVESSYAKLAGMPRAHVQNAAGNFVPPTVENGKAALQEVKITPELRIEVPDPQGQNSYPIVTFTWLLLYEEYEELQEAVHLKALIRYCMTDGQQHAEPLGYIPIPEHVATAVLEAVETIGQSKTEKSPDSTKDKADAAAPPAKKAPSKKADAKQPASK</sequence>
<evidence type="ECO:0000256" key="7">
    <source>
        <dbReference type="SAM" id="MobiDB-lite"/>
    </source>
</evidence>
<feature type="region of interest" description="Disordered" evidence="7">
    <location>
        <begin position="343"/>
        <end position="382"/>
    </location>
</feature>
<dbReference type="GO" id="GO:0043190">
    <property type="term" value="C:ATP-binding cassette (ABC) transporter complex"/>
    <property type="evidence" value="ECO:0007669"/>
    <property type="project" value="InterPro"/>
</dbReference>
<dbReference type="GO" id="GO:0042301">
    <property type="term" value="F:phosphate ion binding"/>
    <property type="evidence" value="ECO:0007669"/>
    <property type="project" value="InterPro"/>
</dbReference>
<keyword evidence="8" id="KW-0732">Signal</keyword>
<evidence type="ECO:0000256" key="2">
    <source>
        <dbReference type="ARBA" id="ARBA00008725"/>
    </source>
</evidence>
<gene>
    <name evidence="10" type="primary">pstS_5</name>
    <name evidence="10" type="ORF">Pan216_29440</name>
</gene>
<comment type="subunit">
    <text evidence="3">The complex is composed of two ATP-binding proteins (PstB), two transmembrane proteins (PstC and PstA) and a solute-binding protein (PstS).</text>
</comment>
<keyword evidence="5 6" id="KW-0592">Phosphate transport</keyword>
<evidence type="ECO:0000256" key="4">
    <source>
        <dbReference type="ARBA" id="ARBA00022448"/>
    </source>
</evidence>
<dbReference type="CDD" id="cd13565">
    <property type="entry name" value="PBP2_PstS"/>
    <property type="match status" value="1"/>
</dbReference>
<dbReference type="Pfam" id="PF12849">
    <property type="entry name" value="PBP_like_2"/>
    <property type="match status" value="1"/>
</dbReference>
<feature type="compositionally biased region" description="Basic and acidic residues" evidence="7">
    <location>
        <begin position="347"/>
        <end position="360"/>
    </location>
</feature>
<protein>
    <recommendedName>
        <fullName evidence="6">Phosphate-binding protein</fullName>
    </recommendedName>
</protein>
<comment type="function">
    <text evidence="1">Part of the ABC transporter complex PstSACB involved in phosphate import.</text>
</comment>
<reference evidence="10 11" key="1">
    <citation type="submission" date="2019-02" db="EMBL/GenBank/DDBJ databases">
        <title>Deep-cultivation of Planctomycetes and their phenomic and genomic characterization uncovers novel biology.</title>
        <authorList>
            <person name="Wiegand S."/>
            <person name="Jogler M."/>
            <person name="Boedeker C."/>
            <person name="Pinto D."/>
            <person name="Vollmers J."/>
            <person name="Rivas-Marin E."/>
            <person name="Kohn T."/>
            <person name="Peeters S.H."/>
            <person name="Heuer A."/>
            <person name="Rast P."/>
            <person name="Oberbeckmann S."/>
            <person name="Bunk B."/>
            <person name="Jeske O."/>
            <person name="Meyerdierks A."/>
            <person name="Storesund J.E."/>
            <person name="Kallscheuer N."/>
            <person name="Luecker S."/>
            <person name="Lage O.M."/>
            <person name="Pohl T."/>
            <person name="Merkel B.J."/>
            <person name="Hornburger P."/>
            <person name="Mueller R.-W."/>
            <person name="Bruemmer F."/>
            <person name="Labrenz M."/>
            <person name="Spormann A.M."/>
            <person name="Op den Camp H."/>
            <person name="Overmann J."/>
            <person name="Amann R."/>
            <person name="Jetten M.S.M."/>
            <person name="Mascher T."/>
            <person name="Medema M.H."/>
            <person name="Devos D.P."/>
            <person name="Kaster A.-K."/>
            <person name="Ovreas L."/>
            <person name="Rohde M."/>
            <person name="Galperin M.Y."/>
            <person name="Jogler C."/>
        </authorList>
    </citation>
    <scope>NUCLEOTIDE SEQUENCE [LARGE SCALE GENOMIC DNA]</scope>
    <source>
        <strain evidence="10 11">Pan216</strain>
    </source>
</reference>
<dbReference type="Gene3D" id="3.40.190.10">
    <property type="entry name" value="Periplasmic binding protein-like II"/>
    <property type="match status" value="2"/>
</dbReference>
<evidence type="ECO:0000313" key="11">
    <source>
        <dbReference type="Proteomes" id="UP000317093"/>
    </source>
</evidence>
<dbReference type="PANTHER" id="PTHR42996:SF1">
    <property type="entry name" value="PHOSPHATE-BINDING PROTEIN PSTS"/>
    <property type="match status" value="1"/>
</dbReference>
<organism evidence="10 11">
    <name type="scientific">Kolteria novifilia</name>
    <dbReference type="NCBI Taxonomy" id="2527975"/>
    <lineage>
        <taxon>Bacteria</taxon>
        <taxon>Pseudomonadati</taxon>
        <taxon>Planctomycetota</taxon>
        <taxon>Planctomycetia</taxon>
        <taxon>Kolteriales</taxon>
        <taxon>Kolteriaceae</taxon>
        <taxon>Kolteria</taxon>
    </lineage>
</organism>
<evidence type="ECO:0000256" key="3">
    <source>
        <dbReference type="ARBA" id="ARBA00011529"/>
    </source>
</evidence>
<dbReference type="AlphaFoldDB" id="A0A518B525"/>
<feature type="domain" description="PBP" evidence="9">
    <location>
        <begin position="27"/>
        <end position="314"/>
    </location>
</feature>
<proteinExistence type="inferred from homology"/>
<dbReference type="PIRSF" id="PIRSF002756">
    <property type="entry name" value="PstS"/>
    <property type="match status" value="1"/>
</dbReference>
<evidence type="ECO:0000256" key="1">
    <source>
        <dbReference type="ARBA" id="ARBA00002841"/>
    </source>
</evidence>
<accession>A0A518B525</accession>
<dbReference type="GO" id="GO:0035435">
    <property type="term" value="P:phosphate ion transmembrane transport"/>
    <property type="evidence" value="ECO:0007669"/>
    <property type="project" value="InterPro"/>
</dbReference>
<dbReference type="SUPFAM" id="SSF53850">
    <property type="entry name" value="Periplasmic binding protein-like II"/>
    <property type="match status" value="1"/>
</dbReference>
<evidence type="ECO:0000256" key="8">
    <source>
        <dbReference type="SAM" id="SignalP"/>
    </source>
</evidence>
<dbReference type="InterPro" id="IPR024370">
    <property type="entry name" value="PBP_domain"/>
</dbReference>
<keyword evidence="11" id="KW-1185">Reference proteome</keyword>
<dbReference type="EMBL" id="CP036279">
    <property type="protein sequence ID" value="QDU62078.1"/>
    <property type="molecule type" value="Genomic_DNA"/>
</dbReference>
<comment type="similarity">
    <text evidence="2 6">Belongs to the PstS family.</text>
</comment>
<keyword evidence="4 6" id="KW-0813">Transport</keyword>
<evidence type="ECO:0000256" key="5">
    <source>
        <dbReference type="ARBA" id="ARBA00022592"/>
    </source>
</evidence>
<dbReference type="Proteomes" id="UP000317093">
    <property type="component" value="Chromosome"/>
</dbReference>
<dbReference type="KEGG" id="knv:Pan216_29440"/>
<feature type="signal peptide" evidence="8">
    <location>
        <begin position="1"/>
        <end position="24"/>
    </location>
</feature>
<dbReference type="RefSeq" id="WP_419192503.1">
    <property type="nucleotide sequence ID" value="NZ_CP036279.1"/>
</dbReference>
<name>A0A518B525_9BACT</name>
<feature type="chain" id="PRO_5021770410" description="Phosphate-binding protein" evidence="8">
    <location>
        <begin position="25"/>
        <end position="382"/>
    </location>
</feature>